<evidence type="ECO:0000256" key="7">
    <source>
        <dbReference type="ARBA" id="ARBA00022801"/>
    </source>
</evidence>
<dbReference type="EMBL" id="GALX01004079">
    <property type="protein sequence ID" value="JAB64387.1"/>
    <property type="molecule type" value="Transcribed_RNA"/>
</dbReference>
<evidence type="ECO:0000256" key="2">
    <source>
        <dbReference type="ARBA" id="ARBA00005988"/>
    </source>
</evidence>
<evidence type="ECO:0000256" key="3">
    <source>
        <dbReference type="ARBA" id="ARBA00022645"/>
    </source>
</evidence>
<evidence type="ECO:0000313" key="15">
    <source>
        <dbReference type="EMBL" id="JAB64387.1"/>
    </source>
</evidence>
<protein>
    <recommendedName>
        <fullName evidence="11">Zinc carboxypeptidase A 1</fullName>
    </recommendedName>
</protein>
<proteinExistence type="inferred from homology"/>
<evidence type="ECO:0000256" key="12">
    <source>
        <dbReference type="PROSITE-ProRule" id="PRU01379"/>
    </source>
</evidence>
<dbReference type="AlphaFoldDB" id="V5GRX6"/>
<dbReference type="GO" id="GO:0005615">
    <property type="term" value="C:extracellular space"/>
    <property type="evidence" value="ECO:0007669"/>
    <property type="project" value="TreeGrafter"/>
</dbReference>
<dbReference type="SMART" id="SM00631">
    <property type="entry name" value="Zn_pept"/>
    <property type="match status" value="1"/>
</dbReference>
<reference evidence="15" key="1">
    <citation type="submission" date="2013-07" db="EMBL/GenBank/DDBJ databases">
        <title>Midgut Transcriptome Profiling of Anoplphora glabripennis, a Lignocellulose Degrading, Wood-Boring Cerambycid.</title>
        <authorList>
            <person name="Scully E.D."/>
            <person name="Hoover K."/>
            <person name="Carlson J.E."/>
            <person name="Tien M."/>
            <person name="Geib S.M."/>
        </authorList>
    </citation>
    <scope>NUCLEOTIDE SEQUENCE</scope>
</reference>
<dbReference type="MEROPS" id="M14.A04"/>
<dbReference type="InterPro" id="IPR003146">
    <property type="entry name" value="M14A_act_pep"/>
</dbReference>
<feature type="domain" description="Peptidase M14" evidence="14">
    <location>
        <begin position="119"/>
        <end position="368"/>
    </location>
</feature>
<dbReference type="PANTHER" id="PTHR11705">
    <property type="entry name" value="PROTEASE FAMILY M14 CARBOXYPEPTIDASE A,B"/>
    <property type="match status" value="1"/>
</dbReference>
<dbReference type="GO" id="GO:0004181">
    <property type="term" value="F:metallocarboxypeptidase activity"/>
    <property type="evidence" value="ECO:0007669"/>
    <property type="project" value="InterPro"/>
</dbReference>
<dbReference type="SUPFAM" id="SSF53187">
    <property type="entry name" value="Zn-dependent exopeptidases"/>
    <property type="match status" value="1"/>
</dbReference>
<dbReference type="InterPro" id="IPR000834">
    <property type="entry name" value="Peptidase_M14"/>
</dbReference>
<comment type="cofactor">
    <cofactor evidence="1">
        <name>Zn(2+)</name>
        <dbReference type="ChEBI" id="CHEBI:29105"/>
    </cofactor>
</comment>
<dbReference type="FunFam" id="3.40.630.10:FF:000084">
    <property type="entry name" value="Carboxypeptidase B2"/>
    <property type="match status" value="1"/>
</dbReference>
<keyword evidence="7" id="KW-0378">Hydrolase</keyword>
<comment type="caution">
    <text evidence="12">Lacks conserved residue(s) required for the propagation of feature annotation.</text>
</comment>
<evidence type="ECO:0000256" key="1">
    <source>
        <dbReference type="ARBA" id="ARBA00001947"/>
    </source>
</evidence>
<name>V5GRX6_ANOGL</name>
<dbReference type="Gene3D" id="3.40.630.10">
    <property type="entry name" value="Zn peptidases"/>
    <property type="match status" value="1"/>
</dbReference>
<dbReference type="FunFam" id="3.30.70.340:FF:000002">
    <property type="entry name" value="Carboxypeptidase A"/>
    <property type="match status" value="1"/>
</dbReference>
<dbReference type="GO" id="GO:0008270">
    <property type="term" value="F:zinc ion binding"/>
    <property type="evidence" value="ECO:0007669"/>
    <property type="project" value="InterPro"/>
</dbReference>
<dbReference type="PROSITE" id="PS52035">
    <property type="entry name" value="PEPTIDASE_M14"/>
    <property type="match status" value="1"/>
</dbReference>
<dbReference type="InterPro" id="IPR036990">
    <property type="entry name" value="M14A-like_propep"/>
</dbReference>
<evidence type="ECO:0000256" key="11">
    <source>
        <dbReference type="ARBA" id="ARBA00069039"/>
    </source>
</evidence>
<evidence type="ECO:0000256" key="10">
    <source>
        <dbReference type="ARBA" id="ARBA00023157"/>
    </source>
</evidence>
<dbReference type="GO" id="GO:0006508">
    <property type="term" value="P:proteolysis"/>
    <property type="evidence" value="ECO:0007669"/>
    <property type="project" value="UniProtKB-KW"/>
</dbReference>
<evidence type="ECO:0000256" key="5">
    <source>
        <dbReference type="ARBA" id="ARBA00022723"/>
    </source>
</evidence>
<keyword evidence="9" id="KW-0482">Metalloprotease</keyword>
<dbReference type="PANTHER" id="PTHR11705:SF140">
    <property type="entry name" value="FI02848P-RELATED"/>
    <property type="match status" value="1"/>
</dbReference>
<evidence type="ECO:0000256" key="9">
    <source>
        <dbReference type="ARBA" id="ARBA00023049"/>
    </source>
</evidence>
<feature type="chain" id="PRO_5004737498" description="Zinc carboxypeptidase A 1" evidence="13">
    <location>
        <begin position="20"/>
        <end position="368"/>
    </location>
</feature>
<keyword evidence="10" id="KW-1015">Disulfide bond</keyword>
<dbReference type="Pfam" id="PF02244">
    <property type="entry name" value="Propep_M14"/>
    <property type="match status" value="1"/>
</dbReference>
<keyword evidence="6 13" id="KW-0732">Signal</keyword>
<dbReference type="Gene3D" id="3.30.70.340">
    <property type="entry name" value="Metallocarboxypeptidase-like"/>
    <property type="match status" value="1"/>
</dbReference>
<sequence length="368" mass="42043">MKLLSLYLLTFAFFQSSWSFSYDGYKAYSVTPKTLGQAKILKEFEDDEHFDFWSEFRALNSSVDVMVSPKAQLDFENFLSSEGIDYTIFIENVEEKIQEENKRQKRSALVTRGDVSFTEFMRYDDITAYLDKLNVEYSNIAQTQIIGKSFEGRDLYLIKISSGGSNKPILFMQAAIHAREWIAPPVALYVINQLVENPENADLYQNVDWVIVPVVNPDGYEFSHVDTRLWRKTRTPGTICAGTDGNRNFDYHWMVTGASGWQCSQTYAGHSPFSEVETQAIRDYVLANKENIKLFLDIHSYGNWLLYPWGYTTDPPDDADELQALGDRVNDAIAAVRGTTYTVGNSTSCYTPRRVLVQITPRELLVSI</sequence>
<dbReference type="OrthoDB" id="3626597at2759"/>
<organism evidence="15">
    <name type="scientific">Anoplophora glabripennis</name>
    <name type="common">Asian longhorn beetle</name>
    <name type="synonym">Anoplophora nobilis</name>
    <dbReference type="NCBI Taxonomy" id="217634"/>
    <lineage>
        <taxon>Eukaryota</taxon>
        <taxon>Metazoa</taxon>
        <taxon>Ecdysozoa</taxon>
        <taxon>Arthropoda</taxon>
        <taxon>Hexapoda</taxon>
        <taxon>Insecta</taxon>
        <taxon>Pterygota</taxon>
        <taxon>Neoptera</taxon>
        <taxon>Endopterygota</taxon>
        <taxon>Coleoptera</taxon>
        <taxon>Polyphaga</taxon>
        <taxon>Cucujiformia</taxon>
        <taxon>Chrysomeloidea</taxon>
        <taxon>Cerambycidae</taxon>
        <taxon>Lamiinae</taxon>
        <taxon>Lamiini</taxon>
        <taxon>Anoplophora</taxon>
    </lineage>
</organism>
<evidence type="ECO:0000256" key="4">
    <source>
        <dbReference type="ARBA" id="ARBA00022670"/>
    </source>
</evidence>
<evidence type="ECO:0000256" key="6">
    <source>
        <dbReference type="ARBA" id="ARBA00022729"/>
    </source>
</evidence>
<keyword evidence="5" id="KW-0479">Metal-binding</keyword>
<dbReference type="SUPFAM" id="SSF54897">
    <property type="entry name" value="Protease propeptides/inhibitors"/>
    <property type="match status" value="1"/>
</dbReference>
<comment type="similarity">
    <text evidence="2 12">Belongs to the peptidase M14 family.</text>
</comment>
<keyword evidence="3 15" id="KW-0121">Carboxypeptidase</keyword>
<evidence type="ECO:0000259" key="14">
    <source>
        <dbReference type="PROSITE" id="PS52035"/>
    </source>
</evidence>
<evidence type="ECO:0000256" key="8">
    <source>
        <dbReference type="ARBA" id="ARBA00022833"/>
    </source>
</evidence>
<dbReference type="PRINTS" id="PR00765">
    <property type="entry name" value="CRBOXYPTASEA"/>
</dbReference>
<keyword evidence="4" id="KW-0645">Protease</keyword>
<dbReference type="PROSITE" id="PS00132">
    <property type="entry name" value="CARBOXYPEPT_ZN_1"/>
    <property type="match status" value="1"/>
</dbReference>
<accession>V5GRX6</accession>
<dbReference type="Pfam" id="PF00246">
    <property type="entry name" value="Peptidase_M14"/>
    <property type="match status" value="1"/>
</dbReference>
<gene>
    <name evidence="15" type="primary">CBPB</name>
</gene>
<dbReference type="InterPro" id="IPR057246">
    <property type="entry name" value="CARBOXYPEPT_ZN_1"/>
</dbReference>
<evidence type="ECO:0000256" key="13">
    <source>
        <dbReference type="SAM" id="SignalP"/>
    </source>
</evidence>
<feature type="signal peptide" evidence="13">
    <location>
        <begin position="1"/>
        <end position="19"/>
    </location>
</feature>
<keyword evidence="8" id="KW-0862">Zinc</keyword>